<evidence type="ECO:0000259" key="14">
    <source>
        <dbReference type="Pfam" id="PF02463"/>
    </source>
</evidence>
<dbReference type="OrthoDB" id="10072614at2759"/>
<sequence length="1135" mass="123304">MAPALGAMSLSQAQQHEMPPDVPTQVGRKKQRTAGVRSSDLDALHAEFAAADASSGTLMKIELINFMNHAHLVVDLKPGVNFVFGKNGSGKSALLSGCMVGLGSKAVSVKSGTKLQSYIQSGKQSCTVKIWLYNGGTDSYQPDVYGPQVIIERMIDSRTGGGRHVARAADGTVVIERTSQMGELCDHFNIQVSNPCVVLTQEKARRFLASTDDRVRYEFFMEATGLNATKRYLLQVDSDVGRMEDEIARFEASLPALEKDMQTKKAAWDAATELQKIDDEIVSLRCMAACKRAADAERVADDARASMEGHASALDAAATKQQALRDALADAAAAAEAARAKTNAFEGQVGVYDARIQALAGDKARAERERQQAKQKAEGAEARALKARQDAREIRERAARDEAGRAARQQAEARRRDARRAELRARLDASDARLAQLRADAESIDTEMGTSGARAAAARREEEELSRALHALKAQHATLASSSGVAQRAALFGRDMPRLLHAIEQNARRFSQPPAGPLGLYITVTDDRWAKAAESALQPLLNNFVVSTHQDRAVLDGLCRSLKLDAGWTPPIVVMKFDSNEKPYDLPPSKLPDRSRFKLMLDVLSFSHAMAQQVAVDRAGVERFVLCATLAEAQACTSAQHGSAGANVARAYVESGHSAFAKGATEVTAPPAPGSDKRKTGVDPSEQIARLSAEIAERSAQLEHQRARARALVEGDLGFRAREEANARAIKAARAEQARAKSELDEVNQEGGFDEQSAQLALDEAERKEAEGARLMDQAEQLKAAVRDAEQRIGPLAAKLNDVRAESETLVARAAEDNDMAHAAHQLLAKRRKALDAHVKFLAELERQRGDSQSKIDALQRTALALRAQANTTLAAGAEPPDISNCTVGKLEQMVTRREARRSEILAARASTAGAGAGAGRRRGSRASGGDGAAMLPSAAQIAQLEAAYREAEERLASQVTLKENVTVDMEALHKARRLRAKQWAADREKMGEETSAAFNHELSLRSLGGVLKFDHQIDDARSMLTIEVRTSAQDAAANTTQNVSTLSGGERSFTTMAFQIALWNFINVPFRCMDEFDVFMDDAFRRQAIKCLLAACDRQPSGQFLFLTPQDMSSMLDMDTKPRHIFRMPDPRTD</sequence>
<dbReference type="PANTHER" id="PTHR19306:SF6">
    <property type="entry name" value="STRUCTURAL MAINTENANCE OF CHROMOSOMES PROTEIN 6"/>
    <property type="match status" value="1"/>
</dbReference>
<accession>A0A8J5XQD8</accession>
<dbReference type="PANTHER" id="PTHR19306">
    <property type="entry name" value="STRUCTURAL MAINTENANCE OF CHROMOSOMES 5,6 SMC5, SMC6"/>
    <property type="match status" value="1"/>
</dbReference>
<dbReference type="OMA" id="MCHDHFY"/>
<evidence type="ECO:0000313" key="16">
    <source>
        <dbReference type="Proteomes" id="UP000751190"/>
    </source>
</evidence>
<evidence type="ECO:0000256" key="3">
    <source>
        <dbReference type="ARBA" id="ARBA00006793"/>
    </source>
</evidence>
<evidence type="ECO:0000256" key="11">
    <source>
        <dbReference type="ARBA" id="ARBA00023242"/>
    </source>
</evidence>
<organism evidence="15 16">
    <name type="scientific">Diacronema lutheri</name>
    <name type="common">Unicellular marine alga</name>
    <name type="synonym">Monochrysis lutheri</name>
    <dbReference type="NCBI Taxonomy" id="2081491"/>
    <lineage>
        <taxon>Eukaryota</taxon>
        <taxon>Haptista</taxon>
        <taxon>Haptophyta</taxon>
        <taxon>Pavlovophyceae</taxon>
        <taxon>Pavlovales</taxon>
        <taxon>Pavlovaceae</taxon>
        <taxon>Diacronema</taxon>
    </lineage>
</organism>
<evidence type="ECO:0000256" key="6">
    <source>
        <dbReference type="ARBA" id="ARBA00022763"/>
    </source>
</evidence>
<reference evidence="15" key="1">
    <citation type="submission" date="2021-05" db="EMBL/GenBank/DDBJ databases">
        <title>The genome of the haptophyte Pavlova lutheri (Diacronema luteri, Pavlovales) - a model for lipid biosynthesis in eukaryotic algae.</title>
        <authorList>
            <person name="Hulatt C.J."/>
            <person name="Posewitz M.C."/>
        </authorList>
    </citation>
    <scope>NUCLEOTIDE SEQUENCE</scope>
    <source>
        <strain evidence="15">NIVA-4/92</strain>
    </source>
</reference>
<keyword evidence="11" id="KW-0539">Nucleus</keyword>
<feature type="region of interest" description="Disordered" evidence="13">
    <location>
        <begin position="8"/>
        <end position="36"/>
    </location>
</feature>
<evidence type="ECO:0000256" key="1">
    <source>
        <dbReference type="ARBA" id="ARBA00004123"/>
    </source>
</evidence>
<dbReference type="Gene3D" id="3.40.50.300">
    <property type="entry name" value="P-loop containing nucleotide triphosphate hydrolases"/>
    <property type="match status" value="2"/>
</dbReference>
<dbReference type="GO" id="GO:0005524">
    <property type="term" value="F:ATP binding"/>
    <property type="evidence" value="ECO:0007669"/>
    <property type="project" value="UniProtKB-KW"/>
</dbReference>
<keyword evidence="4" id="KW-0158">Chromosome</keyword>
<dbReference type="Pfam" id="PF02463">
    <property type="entry name" value="SMC_N"/>
    <property type="match status" value="1"/>
</dbReference>
<evidence type="ECO:0000256" key="4">
    <source>
        <dbReference type="ARBA" id="ARBA00022454"/>
    </source>
</evidence>
<evidence type="ECO:0000256" key="9">
    <source>
        <dbReference type="ARBA" id="ARBA00023172"/>
    </source>
</evidence>
<dbReference type="GO" id="GO:0035861">
    <property type="term" value="C:site of double-strand break"/>
    <property type="evidence" value="ECO:0007669"/>
    <property type="project" value="TreeGrafter"/>
</dbReference>
<evidence type="ECO:0000256" key="10">
    <source>
        <dbReference type="ARBA" id="ARBA00023204"/>
    </source>
</evidence>
<dbReference type="InterPro" id="IPR003395">
    <property type="entry name" value="RecF/RecN/SMC_N"/>
</dbReference>
<dbReference type="GO" id="GO:0005634">
    <property type="term" value="C:nucleus"/>
    <property type="evidence" value="ECO:0007669"/>
    <property type="project" value="UniProtKB-SubCell"/>
</dbReference>
<keyword evidence="9" id="KW-0233">DNA recombination</keyword>
<comment type="similarity">
    <text evidence="3">Belongs to the SMC family. SMC6 subfamily.</text>
</comment>
<evidence type="ECO:0000256" key="5">
    <source>
        <dbReference type="ARBA" id="ARBA00022741"/>
    </source>
</evidence>
<dbReference type="GO" id="GO:0003697">
    <property type="term" value="F:single-stranded DNA binding"/>
    <property type="evidence" value="ECO:0007669"/>
    <property type="project" value="TreeGrafter"/>
</dbReference>
<keyword evidence="7" id="KW-0067">ATP-binding</keyword>
<keyword evidence="6" id="KW-0227">DNA damage</keyword>
<comment type="subcellular location">
    <subcellularLocation>
        <location evidence="2">Chromosome</location>
    </subcellularLocation>
    <subcellularLocation>
        <location evidence="1">Nucleus</location>
    </subcellularLocation>
</comment>
<dbReference type="AlphaFoldDB" id="A0A8J5XQD8"/>
<evidence type="ECO:0000313" key="15">
    <source>
        <dbReference type="EMBL" id="KAG8465885.1"/>
    </source>
</evidence>
<dbReference type="SUPFAM" id="SSF52540">
    <property type="entry name" value="P-loop containing nucleoside triphosphate hydrolases"/>
    <property type="match status" value="1"/>
</dbReference>
<dbReference type="Proteomes" id="UP000751190">
    <property type="component" value="Unassembled WGS sequence"/>
</dbReference>
<feature type="region of interest" description="Disordered" evidence="13">
    <location>
        <begin position="363"/>
        <end position="417"/>
    </location>
</feature>
<dbReference type="EMBL" id="JAGTXO010000009">
    <property type="protein sequence ID" value="KAG8465885.1"/>
    <property type="molecule type" value="Genomic_DNA"/>
</dbReference>
<keyword evidence="10" id="KW-0234">DNA repair</keyword>
<feature type="domain" description="RecF/RecN/SMC N-terminal" evidence="14">
    <location>
        <begin position="58"/>
        <end position="1107"/>
    </location>
</feature>
<evidence type="ECO:0000256" key="8">
    <source>
        <dbReference type="ARBA" id="ARBA00023054"/>
    </source>
</evidence>
<comment type="caution">
    <text evidence="15">The sequence shown here is derived from an EMBL/GenBank/DDBJ whole genome shotgun (WGS) entry which is preliminary data.</text>
</comment>
<protein>
    <recommendedName>
        <fullName evidence="14">RecF/RecN/SMC N-terminal domain-containing protein</fullName>
    </recommendedName>
</protein>
<evidence type="ECO:0000256" key="13">
    <source>
        <dbReference type="SAM" id="MobiDB-lite"/>
    </source>
</evidence>
<keyword evidence="16" id="KW-1185">Reference proteome</keyword>
<feature type="coiled-coil region" evidence="12">
    <location>
        <begin position="688"/>
        <end position="792"/>
    </location>
</feature>
<evidence type="ECO:0000256" key="7">
    <source>
        <dbReference type="ARBA" id="ARBA00022840"/>
    </source>
</evidence>
<gene>
    <name evidence="15" type="ORF">KFE25_005455</name>
</gene>
<keyword evidence="8 12" id="KW-0175">Coiled coil</keyword>
<feature type="region of interest" description="Disordered" evidence="13">
    <location>
        <begin position="911"/>
        <end position="932"/>
    </location>
</feature>
<dbReference type="InterPro" id="IPR027417">
    <property type="entry name" value="P-loop_NTPase"/>
</dbReference>
<dbReference type="GO" id="GO:0003684">
    <property type="term" value="F:damaged DNA binding"/>
    <property type="evidence" value="ECO:0007669"/>
    <property type="project" value="TreeGrafter"/>
</dbReference>
<name>A0A8J5XQD8_DIALT</name>
<feature type="region of interest" description="Disordered" evidence="13">
    <location>
        <begin position="664"/>
        <end position="685"/>
    </location>
</feature>
<evidence type="ECO:0000256" key="12">
    <source>
        <dbReference type="SAM" id="Coils"/>
    </source>
</evidence>
<keyword evidence="5" id="KW-0547">Nucleotide-binding</keyword>
<dbReference type="GO" id="GO:0030915">
    <property type="term" value="C:Smc5-Smc6 complex"/>
    <property type="evidence" value="ECO:0007669"/>
    <property type="project" value="TreeGrafter"/>
</dbReference>
<dbReference type="GO" id="GO:0000724">
    <property type="term" value="P:double-strand break repair via homologous recombination"/>
    <property type="evidence" value="ECO:0007669"/>
    <property type="project" value="TreeGrafter"/>
</dbReference>
<proteinExistence type="inferred from homology"/>
<evidence type="ECO:0000256" key="2">
    <source>
        <dbReference type="ARBA" id="ARBA00004286"/>
    </source>
</evidence>